<reference evidence="1 2" key="1">
    <citation type="submission" date="2016-11" db="EMBL/GenBank/DDBJ databases">
        <title>Sphingorhabdus sp. LPB0140, isolated from marine environment.</title>
        <authorList>
            <person name="Kim E."/>
            <person name="Yi H."/>
        </authorList>
    </citation>
    <scope>NUCLEOTIDE SEQUENCE [LARGE SCALE GENOMIC DNA]</scope>
    <source>
        <strain evidence="1 2">LPB0140</strain>
    </source>
</reference>
<organism evidence="1 2">
    <name type="scientific">Sphingorhabdus lutea</name>
    <dbReference type="NCBI Taxonomy" id="1913578"/>
    <lineage>
        <taxon>Bacteria</taxon>
        <taxon>Pseudomonadati</taxon>
        <taxon>Pseudomonadota</taxon>
        <taxon>Alphaproteobacteria</taxon>
        <taxon>Sphingomonadales</taxon>
        <taxon>Sphingomonadaceae</taxon>
        <taxon>Sphingorhabdus</taxon>
    </lineage>
</organism>
<dbReference type="AlphaFoldDB" id="A0A1L3J8T8"/>
<protein>
    <submittedName>
        <fullName evidence="1">Uncharacterized protein</fullName>
    </submittedName>
</protein>
<proteinExistence type="predicted"/>
<name>A0A1L3J8T8_9SPHN</name>
<dbReference type="KEGG" id="sphl:LPB140_00275"/>
<dbReference type="RefSeq" id="WP_072558183.1">
    <property type="nucleotide sequence ID" value="NZ_CP018154.1"/>
</dbReference>
<dbReference type="EMBL" id="CP018154">
    <property type="protein sequence ID" value="APG61537.1"/>
    <property type="molecule type" value="Genomic_DNA"/>
</dbReference>
<evidence type="ECO:0000313" key="1">
    <source>
        <dbReference type="EMBL" id="APG61537.1"/>
    </source>
</evidence>
<gene>
    <name evidence="1" type="ORF">LPB140_00275</name>
</gene>
<dbReference type="OrthoDB" id="8969220at2"/>
<sequence length="87" mass="9805">MSEVRIICDENGLTFYSNKDGNGFKPVHNIAPSTLEQMSLADLEYSISFNCVADLLELQALFQDYFWSNDGTTPPLLNKDESRLPKS</sequence>
<dbReference type="STRING" id="1913578.LPB140_00275"/>
<evidence type="ECO:0000313" key="2">
    <source>
        <dbReference type="Proteomes" id="UP000242561"/>
    </source>
</evidence>
<keyword evidence="2" id="KW-1185">Reference proteome</keyword>
<dbReference type="Proteomes" id="UP000242561">
    <property type="component" value="Chromosome"/>
</dbReference>
<accession>A0A1L3J8T8</accession>